<dbReference type="GeneID" id="89590055"/>
<sequence>MKKLNKYGVIFAVALMIGTIFPSFLMGAQTASAAEAPEINAAAAFAIEAKTGKVLVNKNGDEKLGIASMTKMITEYLVLEAIKDGKLKWDQKITIDDYSYKTSQNSELSNVPLRLGEQYTVKELYEAMAIYSANAAAISLAQAVSGSEPQFVDAMREKVISWGAKAEDIHLVNATGLTNSDLNGNIYPGSSETDENMMTARDMALVAQHLLNDFPEVLETAKIPTLDFRKGTSDEIHMENWNWMLPGLIYARDNVDGLKTGTTDIAGACFTGTAEENGMRIITVVMNAGDGETNKGARFEETAKMMDYAFDNFEMKELVKKGDTNKALKAINVAKGKEDSVKLVMDTNVNAIVQKDTEVKNLKVTYTEKEGLLNSDKELVAPIKKGMEVGTAQVAPTNDTLGYINGATGQEVKVVTASEVEKANFFVLTGREIKSFFTNLF</sequence>
<dbReference type="InterPro" id="IPR001967">
    <property type="entry name" value="Peptidase_S11_N"/>
</dbReference>
<dbReference type="PANTHER" id="PTHR21581:SF11">
    <property type="entry name" value="D-ALANYL-D-ALANINE CARBOXYPEPTIDASE DACA"/>
    <property type="match status" value="1"/>
</dbReference>
<protein>
    <recommendedName>
        <fullName evidence="4">serine-type D-Ala-D-Ala carboxypeptidase</fullName>
        <ecNumber evidence="4">3.4.16.4</ecNumber>
    </recommendedName>
</protein>
<evidence type="ECO:0000256" key="5">
    <source>
        <dbReference type="ARBA" id="ARBA00022645"/>
    </source>
</evidence>
<name>A0A0R2HXK2_CARDV</name>
<feature type="binding site" evidence="14">
    <location>
        <position position="259"/>
    </location>
    <ligand>
        <name>substrate</name>
    </ligand>
</feature>
<evidence type="ECO:0000259" key="16">
    <source>
        <dbReference type="SMART" id="SM00936"/>
    </source>
</evidence>
<organism evidence="17 18">
    <name type="scientific">Carnobacterium divergens DSM 20623</name>
    <dbReference type="NCBI Taxonomy" id="1449336"/>
    <lineage>
        <taxon>Bacteria</taxon>
        <taxon>Bacillati</taxon>
        <taxon>Bacillota</taxon>
        <taxon>Bacilli</taxon>
        <taxon>Lactobacillales</taxon>
        <taxon>Carnobacteriaceae</taxon>
        <taxon>Carnobacterium</taxon>
    </lineage>
</organism>
<dbReference type="SUPFAM" id="SSF69189">
    <property type="entry name" value="Penicillin-binding protein associated domain"/>
    <property type="match status" value="1"/>
</dbReference>
<dbReference type="InterPro" id="IPR037167">
    <property type="entry name" value="Peptidase_S11_C_sf"/>
</dbReference>
<dbReference type="eggNOG" id="COG1686">
    <property type="taxonomic scope" value="Bacteria"/>
</dbReference>
<feature type="domain" description="Peptidase S11 D-Ala-D-Ala carboxypeptidase A C-terminal" evidence="16">
    <location>
        <begin position="313"/>
        <end position="422"/>
    </location>
</feature>
<dbReference type="Pfam" id="PF07943">
    <property type="entry name" value="PBP5_C"/>
    <property type="match status" value="1"/>
</dbReference>
<comment type="pathway">
    <text evidence="2">Cell wall biogenesis; peptidoglycan biosynthesis.</text>
</comment>
<keyword evidence="18" id="KW-1185">Reference proteome</keyword>
<evidence type="ECO:0000313" key="18">
    <source>
        <dbReference type="Proteomes" id="UP000051658"/>
    </source>
</evidence>
<dbReference type="Pfam" id="PF00768">
    <property type="entry name" value="Peptidase_S11"/>
    <property type="match status" value="1"/>
</dbReference>
<dbReference type="Gene3D" id="2.60.410.10">
    <property type="entry name" value="D-Ala-D-Ala carboxypeptidase, C-terminal domain"/>
    <property type="match status" value="1"/>
</dbReference>
<dbReference type="Proteomes" id="UP000051658">
    <property type="component" value="Unassembled WGS sequence"/>
</dbReference>
<evidence type="ECO:0000256" key="8">
    <source>
        <dbReference type="ARBA" id="ARBA00022801"/>
    </source>
</evidence>
<dbReference type="UniPathway" id="UPA00219"/>
<keyword evidence="6" id="KW-0645">Protease</keyword>
<dbReference type="PRINTS" id="PR00725">
    <property type="entry name" value="DADACBPTASE1"/>
</dbReference>
<feature type="active site" description="Proton acceptor" evidence="13">
    <location>
        <position position="71"/>
    </location>
</feature>
<dbReference type="InterPro" id="IPR012338">
    <property type="entry name" value="Beta-lactam/transpept-like"/>
</dbReference>
<keyword evidence="9" id="KW-0133">Cell shape</keyword>
<dbReference type="Gene3D" id="3.40.710.10">
    <property type="entry name" value="DD-peptidase/beta-lactamase superfamily"/>
    <property type="match status" value="1"/>
</dbReference>
<evidence type="ECO:0000256" key="2">
    <source>
        <dbReference type="ARBA" id="ARBA00004752"/>
    </source>
</evidence>
<evidence type="ECO:0000256" key="1">
    <source>
        <dbReference type="ARBA" id="ARBA00003217"/>
    </source>
</evidence>
<evidence type="ECO:0000313" key="17">
    <source>
        <dbReference type="EMBL" id="KRN57487.1"/>
    </source>
</evidence>
<dbReference type="GO" id="GO:0006508">
    <property type="term" value="P:proteolysis"/>
    <property type="evidence" value="ECO:0007669"/>
    <property type="project" value="UniProtKB-KW"/>
</dbReference>
<reference evidence="17 18" key="1">
    <citation type="journal article" date="2015" name="Genome Announc.">
        <title>Expanding the biotechnology potential of lactobacilli through comparative genomics of 213 strains and associated genera.</title>
        <authorList>
            <person name="Sun Z."/>
            <person name="Harris H.M."/>
            <person name="McCann A."/>
            <person name="Guo C."/>
            <person name="Argimon S."/>
            <person name="Zhang W."/>
            <person name="Yang X."/>
            <person name="Jeffery I.B."/>
            <person name="Cooney J.C."/>
            <person name="Kagawa T.F."/>
            <person name="Liu W."/>
            <person name="Song Y."/>
            <person name="Salvetti E."/>
            <person name="Wrobel A."/>
            <person name="Rasinkangas P."/>
            <person name="Parkhill J."/>
            <person name="Rea M.C."/>
            <person name="O'Sullivan O."/>
            <person name="Ritari J."/>
            <person name="Douillard F.P."/>
            <person name="Paul Ross R."/>
            <person name="Yang R."/>
            <person name="Briner A.E."/>
            <person name="Felis G.E."/>
            <person name="de Vos W.M."/>
            <person name="Barrangou R."/>
            <person name="Klaenhammer T.R."/>
            <person name="Caufield P.W."/>
            <person name="Cui Y."/>
            <person name="Zhang H."/>
            <person name="O'Toole P.W."/>
        </authorList>
    </citation>
    <scope>NUCLEOTIDE SEQUENCE [LARGE SCALE GENOMIC DNA]</scope>
    <source>
        <strain evidence="17 18">DSM 20623</strain>
    </source>
</reference>
<evidence type="ECO:0000256" key="9">
    <source>
        <dbReference type="ARBA" id="ARBA00022960"/>
    </source>
</evidence>
<dbReference type="SMART" id="SM00936">
    <property type="entry name" value="PBP5_C"/>
    <property type="match status" value="1"/>
</dbReference>
<dbReference type="RefSeq" id="WP_034572824.1">
    <property type="nucleotide sequence ID" value="NZ_JQBS01000006.1"/>
</dbReference>
<comment type="similarity">
    <text evidence="3 15">Belongs to the peptidase S11 family.</text>
</comment>
<evidence type="ECO:0000256" key="15">
    <source>
        <dbReference type="RuleBase" id="RU004016"/>
    </source>
</evidence>
<comment type="function">
    <text evidence="1">Removes C-terminal D-alanyl residues from sugar-peptide cell wall precursors.</text>
</comment>
<keyword evidence="8" id="KW-0378">Hydrolase</keyword>
<dbReference type="GO" id="GO:0009252">
    <property type="term" value="P:peptidoglycan biosynthetic process"/>
    <property type="evidence" value="ECO:0007669"/>
    <property type="project" value="UniProtKB-UniPathway"/>
</dbReference>
<evidence type="ECO:0000256" key="13">
    <source>
        <dbReference type="PIRSR" id="PIRSR618044-1"/>
    </source>
</evidence>
<evidence type="ECO:0000256" key="14">
    <source>
        <dbReference type="PIRSR" id="PIRSR618044-2"/>
    </source>
</evidence>
<comment type="caution">
    <text evidence="17">The sequence shown here is derived from an EMBL/GenBank/DDBJ whole genome shotgun (WGS) entry which is preliminary data.</text>
</comment>
<dbReference type="PATRIC" id="fig|1449336.4.peg.4"/>
<dbReference type="PANTHER" id="PTHR21581">
    <property type="entry name" value="D-ALANYL-D-ALANINE CARBOXYPEPTIDASE"/>
    <property type="match status" value="1"/>
</dbReference>
<dbReference type="GO" id="GO:0009002">
    <property type="term" value="F:serine-type D-Ala-D-Ala carboxypeptidase activity"/>
    <property type="evidence" value="ECO:0007669"/>
    <property type="project" value="UniProtKB-EC"/>
</dbReference>
<evidence type="ECO:0000256" key="12">
    <source>
        <dbReference type="ARBA" id="ARBA00034000"/>
    </source>
</evidence>
<keyword evidence="11" id="KW-0961">Cell wall biogenesis/degradation</keyword>
<gene>
    <name evidence="17" type="ORF">IV74_GL000004</name>
</gene>
<feature type="active site" description="Acyl-ester intermediate" evidence="13">
    <location>
        <position position="68"/>
    </location>
</feature>
<feature type="active site" evidence="13">
    <location>
        <position position="132"/>
    </location>
</feature>
<dbReference type="EC" id="3.4.16.4" evidence="4"/>
<dbReference type="InterPro" id="IPR018044">
    <property type="entry name" value="Peptidase_S11"/>
</dbReference>
<evidence type="ECO:0000256" key="6">
    <source>
        <dbReference type="ARBA" id="ARBA00022670"/>
    </source>
</evidence>
<keyword evidence="5" id="KW-0121">Carboxypeptidase</keyword>
<evidence type="ECO:0000256" key="11">
    <source>
        <dbReference type="ARBA" id="ARBA00023316"/>
    </source>
</evidence>
<evidence type="ECO:0000256" key="7">
    <source>
        <dbReference type="ARBA" id="ARBA00022729"/>
    </source>
</evidence>
<dbReference type="SUPFAM" id="SSF56601">
    <property type="entry name" value="beta-lactamase/transpeptidase-like"/>
    <property type="match status" value="1"/>
</dbReference>
<keyword evidence="7" id="KW-0732">Signal</keyword>
<comment type="catalytic activity">
    <reaction evidence="12">
        <text>Preferential cleavage: (Ac)2-L-Lys-D-Ala-|-D-Ala. Also transpeptidation of peptidyl-alanyl moieties that are N-acyl substituents of D-alanine.</text>
        <dbReference type="EC" id="3.4.16.4"/>
    </reaction>
</comment>
<dbReference type="GO" id="GO:0008360">
    <property type="term" value="P:regulation of cell shape"/>
    <property type="evidence" value="ECO:0007669"/>
    <property type="project" value="UniProtKB-KW"/>
</dbReference>
<dbReference type="EMBL" id="JQBS01000006">
    <property type="protein sequence ID" value="KRN57487.1"/>
    <property type="molecule type" value="Genomic_DNA"/>
</dbReference>
<dbReference type="InterPro" id="IPR012907">
    <property type="entry name" value="Peptidase_S11_C"/>
</dbReference>
<dbReference type="InterPro" id="IPR015956">
    <property type="entry name" value="Peniciliin-bd_prot_C_sf"/>
</dbReference>
<evidence type="ECO:0000256" key="3">
    <source>
        <dbReference type="ARBA" id="ARBA00007164"/>
    </source>
</evidence>
<dbReference type="AlphaFoldDB" id="A0A0R2HXK2"/>
<evidence type="ECO:0000256" key="10">
    <source>
        <dbReference type="ARBA" id="ARBA00022984"/>
    </source>
</evidence>
<accession>A0A0R2HXK2</accession>
<keyword evidence="10" id="KW-0573">Peptidoglycan synthesis</keyword>
<dbReference type="GO" id="GO:0071555">
    <property type="term" value="P:cell wall organization"/>
    <property type="evidence" value="ECO:0007669"/>
    <property type="project" value="UniProtKB-KW"/>
</dbReference>
<evidence type="ECO:0000256" key="4">
    <source>
        <dbReference type="ARBA" id="ARBA00012448"/>
    </source>
</evidence>
<proteinExistence type="inferred from homology"/>